<comment type="caution">
    <text evidence="4">The sequence shown here is derived from an EMBL/GenBank/DDBJ whole genome shotgun (WGS) entry which is preliminary data.</text>
</comment>
<name>A0A7X0VV26_9BACL</name>
<dbReference type="InterPro" id="IPR000868">
    <property type="entry name" value="Isochorismatase-like_dom"/>
</dbReference>
<sequence>MRNAALLVIDVQEAMFDEAYPVYNGDALLERIGTLIAKARAGGVPVIYIQHNEGPGEPLETGTFGWQIHSAIAPSEGDIVIRKSTPDSFHRTHLQEELKKLEIEKLVLAGMQTDLCVDTTCRRAFSLGYDIVLATDAHSTWNCGSLTAEQIIEHHNNVLRWFAQTADSADIAF</sequence>
<accession>A0A7X0VV26</accession>
<dbReference type="Pfam" id="PF00857">
    <property type="entry name" value="Isochorismatase"/>
    <property type="match status" value="1"/>
</dbReference>
<dbReference type="InterPro" id="IPR036380">
    <property type="entry name" value="Isochorismatase-like_sf"/>
</dbReference>
<keyword evidence="5" id="KW-1185">Reference proteome</keyword>
<dbReference type="GO" id="GO:0016787">
    <property type="term" value="F:hydrolase activity"/>
    <property type="evidence" value="ECO:0007669"/>
    <property type="project" value="UniProtKB-KW"/>
</dbReference>
<dbReference type="Gene3D" id="3.40.50.850">
    <property type="entry name" value="Isochorismatase-like"/>
    <property type="match status" value="1"/>
</dbReference>
<dbReference type="EMBL" id="JACJVO010000013">
    <property type="protein sequence ID" value="MBB6731694.1"/>
    <property type="molecule type" value="Genomic_DNA"/>
</dbReference>
<dbReference type="PANTHER" id="PTHR43540:SF14">
    <property type="entry name" value="ISOCHORISMATASE"/>
    <property type="match status" value="1"/>
</dbReference>
<comment type="similarity">
    <text evidence="1">Belongs to the isochorismatase family.</text>
</comment>
<keyword evidence="2 4" id="KW-0378">Hydrolase</keyword>
<dbReference type="AlphaFoldDB" id="A0A7X0VV26"/>
<evidence type="ECO:0000256" key="2">
    <source>
        <dbReference type="ARBA" id="ARBA00022801"/>
    </source>
</evidence>
<dbReference type="CDD" id="cd01014">
    <property type="entry name" value="nicotinamidase_related"/>
    <property type="match status" value="1"/>
</dbReference>
<reference evidence="4 5" key="1">
    <citation type="submission" date="2020-08" db="EMBL/GenBank/DDBJ databases">
        <title>Cohnella phylogeny.</title>
        <authorList>
            <person name="Dunlap C."/>
        </authorList>
    </citation>
    <scope>NUCLEOTIDE SEQUENCE [LARGE SCALE GENOMIC DNA]</scope>
    <source>
        <strain evidence="4 5">CBP 2801</strain>
    </source>
</reference>
<dbReference type="PANTHER" id="PTHR43540">
    <property type="entry name" value="PEROXYUREIDOACRYLATE/UREIDOACRYLATE AMIDOHYDROLASE-RELATED"/>
    <property type="match status" value="1"/>
</dbReference>
<gene>
    <name evidence="4" type="ORF">H7C18_12300</name>
</gene>
<feature type="domain" description="Isochorismatase-like" evidence="3">
    <location>
        <begin position="4"/>
        <end position="165"/>
    </location>
</feature>
<dbReference type="SUPFAM" id="SSF52499">
    <property type="entry name" value="Isochorismatase-like hydrolases"/>
    <property type="match status" value="1"/>
</dbReference>
<proteinExistence type="inferred from homology"/>
<organism evidence="4 5">
    <name type="scientific">Cohnella zeiphila</name>
    <dbReference type="NCBI Taxonomy" id="2761120"/>
    <lineage>
        <taxon>Bacteria</taxon>
        <taxon>Bacillati</taxon>
        <taxon>Bacillota</taxon>
        <taxon>Bacilli</taxon>
        <taxon>Bacillales</taxon>
        <taxon>Paenibacillaceae</taxon>
        <taxon>Cohnella</taxon>
    </lineage>
</organism>
<dbReference type="Proteomes" id="UP000564644">
    <property type="component" value="Unassembled WGS sequence"/>
</dbReference>
<dbReference type="InterPro" id="IPR050272">
    <property type="entry name" value="Isochorismatase-like_hydrls"/>
</dbReference>
<evidence type="ECO:0000313" key="5">
    <source>
        <dbReference type="Proteomes" id="UP000564644"/>
    </source>
</evidence>
<evidence type="ECO:0000259" key="3">
    <source>
        <dbReference type="Pfam" id="PF00857"/>
    </source>
</evidence>
<protein>
    <submittedName>
        <fullName evidence="4">Cysteine hydrolase</fullName>
    </submittedName>
</protein>
<evidence type="ECO:0000256" key="1">
    <source>
        <dbReference type="ARBA" id="ARBA00006336"/>
    </source>
</evidence>
<evidence type="ECO:0000313" key="4">
    <source>
        <dbReference type="EMBL" id="MBB6731694.1"/>
    </source>
</evidence>